<dbReference type="AlphaFoldDB" id="A0A673MUX8"/>
<dbReference type="PANTHER" id="PTHR19432">
    <property type="entry name" value="SUGAR TRANSPORTER"/>
    <property type="match status" value="1"/>
</dbReference>
<dbReference type="InterPro" id="IPR036259">
    <property type="entry name" value="MFS_trans_sf"/>
</dbReference>
<dbReference type="GO" id="GO:0008506">
    <property type="term" value="F:sucrose:proton symporter activity"/>
    <property type="evidence" value="ECO:0007669"/>
    <property type="project" value="TreeGrafter"/>
</dbReference>
<protein>
    <submittedName>
        <fullName evidence="8">Solute carrier family 45 member 3-like</fullName>
    </submittedName>
</protein>
<evidence type="ECO:0000256" key="5">
    <source>
        <dbReference type="ARBA" id="ARBA00023136"/>
    </source>
</evidence>
<evidence type="ECO:0000256" key="2">
    <source>
        <dbReference type="ARBA" id="ARBA00022448"/>
    </source>
</evidence>
<dbReference type="Gene3D" id="1.20.1720.10">
    <property type="entry name" value="Multidrug resistance protein D"/>
    <property type="match status" value="1"/>
</dbReference>
<evidence type="ECO:0000256" key="7">
    <source>
        <dbReference type="SAM" id="Phobius"/>
    </source>
</evidence>
<feature type="transmembrane region" description="Helical" evidence="7">
    <location>
        <begin position="44"/>
        <end position="67"/>
    </location>
</feature>
<name>A0A673MUX8_9TELE</name>
<proteinExistence type="inferred from homology"/>
<accession>A0A673MUX8</accession>
<feature type="transmembrane region" description="Helical" evidence="7">
    <location>
        <begin position="495"/>
        <end position="517"/>
    </location>
</feature>
<keyword evidence="5 7" id="KW-0472">Membrane</keyword>
<dbReference type="Pfam" id="PF07690">
    <property type="entry name" value="MFS_1"/>
    <property type="match status" value="1"/>
</dbReference>
<dbReference type="Gene3D" id="1.20.1250.20">
    <property type="entry name" value="MFS general substrate transporter like domains"/>
    <property type="match status" value="1"/>
</dbReference>
<evidence type="ECO:0000256" key="1">
    <source>
        <dbReference type="ARBA" id="ARBA00004141"/>
    </source>
</evidence>
<keyword evidence="9" id="KW-1185">Reference proteome</keyword>
<evidence type="ECO:0000313" key="9">
    <source>
        <dbReference type="Proteomes" id="UP000472270"/>
    </source>
</evidence>
<keyword evidence="4 7" id="KW-1133">Transmembrane helix</keyword>
<feature type="transmembrane region" description="Helical" evidence="7">
    <location>
        <begin position="360"/>
        <end position="378"/>
    </location>
</feature>
<dbReference type="Proteomes" id="UP000472270">
    <property type="component" value="Unassembled WGS sequence"/>
</dbReference>
<dbReference type="InterPro" id="IPR011701">
    <property type="entry name" value="MFS"/>
</dbReference>
<feature type="transmembrane region" description="Helical" evidence="7">
    <location>
        <begin position="329"/>
        <end position="348"/>
    </location>
</feature>
<evidence type="ECO:0000256" key="3">
    <source>
        <dbReference type="ARBA" id="ARBA00022692"/>
    </source>
</evidence>
<feature type="transmembrane region" description="Helical" evidence="7">
    <location>
        <begin position="186"/>
        <end position="209"/>
    </location>
</feature>
<dbReference type="Ensembl" id="ENSSRHT00000097088.1">
    <property type="protein sequence ID" value="ENSSRHP00000094525.1"/>
    <property type="gene ID" value="ENSSRHG00000046515.1"/>
</dbReference>
<keyword evidence="2" id="KW-0813">Transport</keyword>
<dbReference type="CDD" id="cd17313">
    <property type="entry name" value="MFS_SLC45_SUC"/>
    <property type="match status" value="1"/>
</dbReference>
<dbReference type="KEGG" id="srx:107732819"/>
<dbReference type="OrthoDB" id="28755at2759"/>
<evidence type="ECO:0000256" key="4">
    <source>
        <dbReference type="ARBA" id="ARBA00022989"/>
    </source>
</evidence>
<feature type="transmembrane region" description="Helical" evidence="7">
    <location>
        <begin position="79"/>
        <end position="98"/>
    </location>
</feature>
<feature type="transmembrane region" description="Helical" evidence="7">
    <location>
        <begin position="523"/>
        <end position="546"/>
    </location>
</feature>
<dbReference type="FunFam" id="1.20.1250.20:FF:000193">
    <property type="entry name" value="Solute carrier family 45 member 3"/>
    <property type="match status" value="1"/>
</dbReference>
<reference evidence="8" key="1">
    <citation type="submission" date="2025-08" db="UniProtKB">
        <authorList>
            <consortium name="Ensembl"/>
        </authorList>
    </citation>
    <scope>IDENTIFICATION</scope>
</reference>
<evidence type="ECO:0000313" key="8">
    <source>
        <dbReference type="Ensembl" id="ENSSRHP00000094525.1"/>
    </source>
</evidence>
<feature type="transmembrane region" description="Helical" evidence="7">
    <location>
        <begin position="155"/>
        <end position="174"/>
    </location>
</feature>
<keyword evidence="3 7" id="KW-0812">Transmembrane</keyword>
<comment type="subcellular location">
    <subcellularLocation>
        <location evidence="1">Membrane</location>
        <topology evidence="1">Multi-pass membrane protein</topology>
    </subcellularLocation>
</comment>
<dbReference type="PANTHER" id="PTHR19432:SF35">
    <property type="entry name" value="SOLUTE CARRIER FAMILY 45 MEMBER 3 ISOFORM X1"/>
    <property type="match status" value="1"/>
</dbReference>
<dbReference type="FunFam" id="1.20.1250.20:FF:000230">
    <property type="entry name" value="Solute carrier family 45 member 3"/>
    <property type="match status" value="1"/>
</dbReference>
<comment type="similarity">
    <text evidence="6">Belongs to the glycoside-pentoside-hexuronide (GPH) cation symporter transporter (TC 2.A.2) family.</text>
</comment>
<gene>
    <name evidence="8" type="primary">slc45a3</name>
</gene>
<feature type="transmembrane region" description="Helical" evidence="7">
    <location>
        <begin position="118"/>
        <end position="143"/>
    </location>
</feature>
<organism evidence="8 9">
    <name type="scientific">Sinocyclocheilus rhinocerous</name>
    <dbReference type="NCBI Taxonomy" id="307959"/>
    <lineage>
        <taxon>Eukaryota</taxon>
        <taxon>Metazoa</taxon>
        <taxon>Chordata</taxon>
        <taxon>Craniata</taxon>
        <taxon>Vertebrata</taxon>
        <taxon>Euteleostomi</taxon>
        <taxon>Actinopterygii</taxon>
        <taxon>Neopterygii</taxon>
        <taxon>Teleostei</taxon>
        <taxon>Ostariophysi</taxon>
        <taxon>Cypriniformes</taxon>
        <taxon>Cyprinidae</taxon>
        <taxon>Cyprininae</taxon>
        <taxon>Sinocyclocheilus</taxon>
    </lineage>
</organism>
<dbReference type="GO" id="GO:0016020">
    <property type="term" value="C:membrane"/>
    <property type="evidence" value="ECO:0007669"/>
    <property type="project" value="UniProtKB-SubCell"/>
</dbReference>
<dbReference type="GeneID" id="107732819"/>
<reference evidence="8" key="2">
    <citation type="submission" date="2025-09" db="UniProtKB">
        <authorList>
            <consortium name="Ensembl"/>
        </authorList>
    </citation>
    <scope>IDENTIFICATION</scope>
</reference>
<dbReference type="SUPFAM" id="SSF103473">
    <property type="entry name" value="MFS general substrate transporter"/>
    <property type="match status" value="1"/>
</dbReference>
<evidence type="ECO:0000256" key="6">
    <source>
        <dbReference type="ARBA" id="ARBA00038193"/>
    </source>
</evidence>
<sequence length="553" mass="60643">MTAWRSQWRLVLLNSLTCGLEICVAAGITYVPPLLLEAGVEEQYMTMVLGIGPVLGLVFIPLIGSASDHCNSSYGRRRPFIWLLSLGVLLALFIIPHADVLAANLSWGSTRRNQALQVGLLILGVGLLDFCGQVCFTPLEALLSDLYRERDDCGQAFAMFSFMVSLGGCVGYLLPALDWSGGLLSFYLGGQAECLFSLLILIFMVSMLVTMKVSEEPSSTLEPGPSEPGQCFPRSCCYLFQCKLRALKSGPLMCLLRTCWSMTPAIYRSYCHVPHVMRQLCLAQLCSWMGVMSFMLFYTDFVGEGLYEGVPSAAPGTVLRQRYDEGIRMGSLGLFLQCATSTFFSLVMSRLVCLFGSRTVYLSSMVCFTISALVICLSKSVLLVTAMSALTGFAYATLQTLPYTLTCHYHKEKEVYMQNSKTKKTHSNGCTITRDSVCLILDNGPGDLNHKSGISNGHVPYSRDEPDNYPSLHQNGAPLGLESEDFEKRGVGLDFAILDSTFLLSQVFPTLFMGMIVQFTESVTAYIASSAIFGAIGIYFATHIIFDQRAPGS</sequence>